<evidence type="ECO:0000256" key="3">
    <source>
        <dbReference type="ARBA" id="ARBA00008061"/>
    </source>
</evidence>
<protein>
    <recommendedName>
        <fullName evidence="4">alpha-amylase</fullName>
        <ecNumber evidence="4">3.2.1.1</ecNumber>
    </recommendedName>
    <alternativeName>
        <fullName evidence="8">1,4-alpha-D-glucan glucanohydrolase</fullName>
    </alternativeName>
</protein>
<comment type="similarity">
    <text evidence="3">Belongs to the glycosyl hydrolase 13 family.</text>
</comment>
<gene>
    <name evidence="11" type="ORF">WJX72_006116</name>
</gene>
<evidence type="ECO:0000313" key="12">
    <source>
        <dbReference type="Proteomes" id="UP001489004"/>
    </source>
</evidence>
<feature type="chain" id="PRO_5043822405" description="alpha-amylase" evidence="9">
    <location>
        <begin position="26"/>
        <end position="317"/>
    </location>
</feature>
<comment type="catalytic activity">
    <reaction evidence="1">
        <text>Endohydrolysis of (1-&gt;4)-alpha-D-glucosidic linkages in polysaccharides containing three or more (1-&gt;4)-alpha-linked D-glucose units.</text>
        <dbReference type="EC" id="3.2.1.1"/>
    </reaction>
</comment>
<dbReference type="PANTHER" id="PTHR43447">
    <property type="entry name" value="ALPHA-AMYLASE"/>
    <property type="match status" value="1"/>
</dbReference>
<dbReference type="AlphaFoldDB" id="A0AAW1PDB0"/>
<sequence>MARCGFAQGCLVVECVLICATCAPGRNGSVSQDHTRSTLQPATVNPSPGVFVHLFEWSWADVAAECEQYLGPNGFEGVQVSPAQEHIQGPAWWTRYQPVTYNLTSRSGGPSAFADMVKRCKAVGVAVYTDVVINHMAALPSGGTSKGTAGSVYGSRTFPIYSPPDFHHKPGDTSSNCVLGTDFSNRDVVQRCDLSGLPDLDTGAVQPEEYVGNGCVTEFNYPQELLNHFGSEGQLQYLETLGPAWNMRPSQQAVVFVDNHDLQRKQGSSLTYKDGALYRLAMIFMLAYGYGSPKADGSVKATVPALDAMALVALNVV</sequence>
<evidence type="ECO:0000313" key="11">
    <source>
        <dbReference type="EMBL" id="KAK9806882.1"/>
    </source>
</evidence>
<dbReference type="EMBL" id="JALJOR010000013">
    <property type="protein sequence ID" value="KAK9806882.1"/>
    <property type="molecule type" value="Genomic_DNA"/>
</dbReference>
<evidence type="ECO:0000256" key="2">
    <source>
        <dbReference type="ARBA" id="ARBA00001913"/>
    </source>
</evidence>
<dbReference type="GO" id="GO:0004556">
    <property type="term" value="F:alpha-amylase activity"/>
    <property type="evidence" value="ECO:0007669"/>
    <property type="project" value="UniProtKB-EC"/>
</dbReference>
<evidence type="ECO:0000256" key="1">
    <source>
        <dbReference type="ARBA" id="ARBA00000548"/>
    </source>
</evidence>
<keyword evidence="5" id="KW-0378">Hydrolase</keyword>
<evidence type="ECO:0000256" key="6">
    <source>
        <dbReference type="ARBA" id="ARBA00023277"/>
    </source>
</evidence>
<dbReference type="PRINTS" id="PR00110">
    <property type="entry name" value="ALPHAAMYLASE"/>
</dbReference>
<dbReference type="GO" id="GO:0043169">
    <property type="term" value="F:cation binding"/>
    <property type="evidence" value="ECO:0007669"/>
    <property type="project" value="InterPro"/>
</dbReference>
<dbReference type="SUPFAM" id="SSF51445">
    <property type="entry name" value="(Trans)glycosidases"/>
    <property type="match status" value="1"/>
</dbReference>
<evidence type="ECO:0000256" key="4">
    <source>
        <dbReference type="ARBA" id="ARBA00012595"/>
    </source>
</evidence>
<evidence type="ECO:0000256" key="7">
    <source>
        <dbReference type="ARBA" id="ARBA00023295"/>
    </source>
</evidence>
<name>A0AAW1PDB0_9CHLO</name>
<evidence type="ECO:0000256" key="8">
    <source>
        <dbReference type="ARBA" id="ARBA00030238"/>
    </source>
</evidence>
<keyword evidence="7" id="KW-0326">Glycosidase</keyword>
<accession>A0AAW1PDB0</accession>
<dbReference type="InterPro" id="IPR017853">
    <property type="entry name" value="GH"/>
</dbReference>
<keyword evidence="12" id="KW-1185">Reference proteome</keyword>
<reference evidence="11 12" key="1">
    <citation type="journal article" date="2024" name="Nat. Commun.">
        <title>Phylogenomics reveals the evolutionary origins of lichenization in chlorophyte algae.</title>
        <authorList>
            <person name="Puginier C."/>
            <person name="Libourel C."/>
            <person name="Otte J."/>
            <person name="Skaloud P."/>
            <person name="Haon M."/>
            <person name="Grisel S."/>
            <person name="Petersen M."/>
            <person name="Berrin J.G."/>
            <person name="Delaux P.M."/>
            <person name="Dal Grande F."/>
            <person name="Keller J."/>
        </authorList>
    </citation>
    <scope>NUCLEOTIDE SEQUENCE [LARGE SCALE GENOMIC DNA]</scope>
    <source>
        <strain evidence="11 12">SAG 2043</strain>
    </source>
</reference>
<keyword evidence="9" id="KW-0732">Signal</keyword>
<feature type="domain" description="Glycosyl hydrolase family 13 catalytic" evidence="10">
    <location>
        <begin position="49"/>
        <end position="315"/>
    </location>
</feature>
<feature type="signal peptide" evidence="9">
    <location>
        <begin position="1"/>
        <end position="25"/>
    </location>
</feature>
<dbReference type="InterPro" id="IPR006046">
    <property type="entry name" value="Alpha_amylase"/>
</dbReference>
<dbReference type="SMART" id="SM00642">
    <property type="entry name" value="Aamy"/>
    <property type="match status" value="1"/>
</dbReference>
<dbReference type="GO" id="GO:0005975">
    <property type="term" value="P:carbohydrate metabolic process"/>
    <property type="evidence" value="ECO:0007669"/>
    <property type="project" value="InterPro"/>
</dbReference>
<dbReference type="EC" id="3.2.1.1" evidence="4"/>
<keyword evidence="6" id="KW-0119">Carbohydrate metabolism</keyword>
<dbReference type="InterPro" id="IPR006047">
    <property type="entry name" value="GH13_cat_dom"/>
</dbReference>
<organism evidence="11 12">
    <name type="scientific">[Myrmecia] bisecta</name>
    <dbReference type="NCBI Taxonomy" id="41462"/>
    <lineage>
        <taxon>Eukaryota</taxon>
        <taxon>Viridiplantae</taxon>
        <taxon>Chlorophyta</taxon>
        <taxon>core chlorophytes</taxon>
        <taxon>Trebouxiophyceae</taxon>
        <taxon>Trebouxiales</taxon>
        <taxon>Trebouxiaceae</taxon>
        <taxon>Myrmecia</taxon>
    </lineage>
</organism>
<proteinExistence type="inferred from homology"/>
<evidence type="ECO:0000256" key="5">
    <source>
        <dbReference type="ARBA" id="ARBA00022801"/>
    </source>
</evidence>
<dbReference type="Proteomes" id="UP001489004">
    <property type="component" value="Unassembled WGS sequence"/>
</dbReference>
<comment type="cofactor">
    <cofactor evidence="2">
        <name>Ca(2+)</name>
        <dbReference type="ChEBI" id="CHEBI:29108"/>
    </cofactor>
</comment>
<evidence type="ECO:0000256" key="9">
    <source>
        <dbReference type="SAM" id="SignalP"/>
    </source>
</evidence>
<comment type="caution">
    <text evidence="11">The sequence shown here is derived from an EMBL/GenBank/DDBJ whole genome shotgun (WGS) entry which is preliminary data.</text>
</comment>
<dbReference type="Gene3D" id="3.20.20.80">
    <property type="entry name" value="Glycosidases"/>
    <property type="match status" value="2"/>
</dbReference>
<evidence type="ECO:0000259" key="10">
    <source>
        <dbReference type="SMART" id="SM00642"/>
    </source>
</evidence>